<evidence type="ECO:0000256" key="1">
    <source>
        <dbReference type="SAM" id="Phobius"/>
    </source>
</evidence>
<dbReference type="Proteomes" id="UP001597221">
    <property type="component" value="Unassembled WGS sequence"/>
</dbReference>
<keyword evidence="1" id="KW-0812">Transmembrane</keyword>
<feature type="transmembrane region" description="Helical" evidence="1">
    <location>
        <begin position="144"/>
        <end position="167"/>
    </location>
</feature>
<sequence>MNNAMGKLYSIFEWITRFAFLNLLWILFTLLGGVILGFYPATISMFAMVRDWLRGKSDIPVFKNYWNYYKQDFWKSNLLGIFINVLFALIAIDIYYIQHANEQLTWTYVPLFAFMLIILIYLFYIFPSFVHYDLKILPLLKNAFLIMIISPIHSFLMMVCLISIFFIMQAVPALFFIFGGTTYAFITTWLSLHAFNKIQEKQQAN</sequence>
<name>A0ABW4HP99_9BACI</name>
<feature type="transmembrane region" description="Helical" evidence="1">
    <location>
        <begin position="20"/>
        <end position="47"/>
    </location>
</feature>
<evidence type="ECO:0000313" key="2">
    <source>
        <dbReference type="EMBL" id="MFD1606887.1"/>
    </source>
</evidence>
<dbReference type="EMBL" id="JBHUDE010000017">
    <property type="protein sequence ID" value="MFD1606887.1"/>
    <property type="molecule type" value="Genomic_DNA"/>
</dbReference>
<dbReference type="InterPro" id="IPR006938">
    <property type="entry name" value="DUF624"/>
</dbReference>
<dbReference type="RefSeq" id="WP_379596211.1">
    <property type="nucleotide sequence ID" value="NZ_JBHUDE010000017.1"/>
</dbReference>
<evidence type="ECO:0000313" key="3">
    <source>
        <dbReference type="Proteomes" id="UP001597221"/>
    </source>
</evidence>
<keyword evidence="1" id="KW-0472">Membrane</keyword>
<feature type="transmembrane region" description="Helical" evidence="1">
    <location>
        <begin position="173"/>
        <end position="192"/>
    </location>
</feature>
<feature type="transmembrane region" description="Helical" evidence="1">
    <location>
        <begin position="109"/>
        <end position="132"/>
    </location>
</feature>
<accession>A0ABW4HP99</accession>
<proteinExistence type="predicted"/>
<organism evidence="2 3">
    <name type="scientific">Oceanobacillus luteolus</name>
    <dbReference type="NCBI Taxonomy" id="1274358"/>
    <lineage>
        <taxon>Bacteria</taxon>
        <taxon>Bacillati</taxon>
        <taxon>Bacillota</taxon>
        <taxon>Bacilli</taxon>
        <taxon>Bacillales</taxon>
        <taxon>Bacillaceae</taxon>
        <taxon>Oceanobacillus</taxon>
    </lineage>
</organism>
<feature type="transmembrane region" description="Helical" evidence="1">
    <location>
        <begin position="78"/>
        <end position="97"/>
    </location>
</feature>
<comment type="caution">
    <text evidence="2">The sequence shown here is derived from an EMBL/GenBank/DDBJ whole genome shotgun (WGS) entry which is preliminary data.</text>
</comment>
<keyword evidence="3" id="KW-1185">Reference proteome</keyword>
<gene>
    <name evidence="2" type="ORF">ACFSBH_04395</name>
</gene>
<keyword evidence="1" id="KW-1133">Transmembrane helix</keyword>
<protein>
    <submittedName>
        <fullName evidence="2">YesL family protein</fullName>
    </submittedName>
</protein>
<dbReference type="Pfam" id="PF04854">
    <property type="entry name" value="DUF624"/>
    <property type="match status" value="1"/>
</dbReference>
<reference evidence="3" key="1">
    <citation type="journal article" date="2019" name="Int. J. Syst. Evol. Microbiol.">
        <title>The Global Catalogue of Microorganisms (GCM) 10K type strain sequencing project: providing services to taxonomists for standard genome sequencing and annotation.</title>
        <authorList>
            <consortium name="The Broad Institute Genomics Platform"/>
            <consortium name="The Broad Institute Genome Sequencing Center for Infectious Disease"/>
            <person name="Wu L."/>
            <person name="Ma J."/>
        </authorList>
    </citation>
    <scope>NUCLEOTIDE SEQUENCE [LARGE SCALE GENOMIC DNA]</scope>
    <source>
        <strain evidence="3">CGMCC 1.12376</strain>
    </source>
</reference>